<dbReference type="EMBL" id="LAZR01054227">
    <property type="protein sequence ID" value="KKK79004.1"/>
    <property type="molecule type" value="Genomic_DNA"/>
</dbReference>
<feature type="compositionally biased region" description="Basic and acidic residues" evidence="1">
    <location>
        <begin position="34"/>
        <end position="44"/>
    </location>
</feature>
<accession>A0A0F9AKK2</accession>
<feature type="region of interest" description="Disordered" evidence="1">
    <location>
        <begin position="29"/>
        <end position="92"/>
    </location>
</feature>
<name>A0A0F9AKK2_9ZZZZ</name>
<organism evidence="2">
    <name type="scientific">marine sediment metagenome</name>
    <dbReference type="NCBI Taxonomy" id="412755"/>
    <lineage>
        <taxon>unclassified sequences</taxon>
        <taxon>metagenomes</taxon>
        <taxon>ecological metagenomes</taxon>
    </lineage>
</organism>
<evidence type="ECO:0000313" key="2">
    <source>
        <dbReference type="EMBL" id="KKK79004.1"/>
    </source>
</evidence>
<protein>
    <submittedName>
        <fullName evidence="2">Uncharacterized protein</fullName>
    </submittedName>
</protein>
<feature type="compositionally biased region" description="Basic and acidic residues" evidence="1">
    <location>
        <begin position="61"/>
        <end position="71"/>
    </location>
</feature>
<comment type="caution">
    <text evidence="2">The sequence shown here is derived from an EMBL/GenBank/DDBJ whole genome shotgun (WGS) entry which is preliminary data.</text>
</comment>
<proteinExistence type="predicted"/>
<reference evidence="2" key="1">
    <citation type="journal article" date="2015" name="Nature">
        <title>Complex archaea that bridge the gap between prokaryotes and eukaryotes.</title>
        <authorList>
            <person name="Spang A."/>
            <person name="Saw J.H."/>
            <person name="Jorgensen S.L."/>
            <person name="Zaremba-Niedzwiedzka K."/>
            <person name="Martijn J."/>
            <person name="Lind A.E."/>
            <person name="van Eijk R."/>
            <person name="Schleper C."/>
            <person name="Guy L."/>
            <person name="Ettema T.J."/>
        </authorList>
    </citation>
    <scope>NUCLEOTIDE SEQUENCE</scope>
</reference>
<sequence>MNKLQTASLMQADNVKHYNHEAGIVRTAVLSPEQRAERPYHDPKPLPNPGGIPVTYGPSLHEPKPLPKDKGFLPASMPVNANDYNPAKGDWL</sequence>
<gene>
    <name evidence="2" type="ORF">LCGC14_2837880</name>
</gene>
<dbReference type="AlphaFoldDB" id="A0A0F9AKK2"/>
<evidence type="ECO:0000256" key="1">
    <source>
        <dbReference type="SAM" id="MobiDB-lite"/>
    </source>
</evidence>